<dbReference type="Proteomes" id="UP000623440">
    <property type="component" value="Unassembled WGS sequence"/>
</dbReference>
<dbReference type="InterPro" id="IPR005094">
    <property type="entry name" value="Endonuclease_MobA/VirD2"/>
</dbReference>
<sequence>MRMMIKEYALSDFEIINQFMQTLTIHSGHLVNIHAPAWIINSYQVFSKQRPRLKKVGIYVHITLKSFPITLSSDISEQILNEYIQGIGWDDLQYVTFLKFHQDSLEFHLIFNRVMASGEVIDLNCLGAKPQQYDVLQKSLINIIRSGTRQEVEVRSQNGVNAHSDSSKNCLLQ</sequence>
<feature type="domain" description="MobA/VirD2-like nuclease" evidence="1">
    <location>
        <begin position="31"/>
        <end position="124"/>
    </location>
</feature>
<reference evidence="2 3" key="1">
    <citation type="journal article" date="2020" name="ISME J.">
        <title>Comparative genomics reveals insights into cyanobacterial evolution and habitat adaptation.</title>
        <authorList>
            <person name="Chen M.Y."/>
            <person name="Teng W.K."/>
            <person name="Zhao L."/>
            <person name="Hu C.X."/>
            <person name="Zhou Y.K."/>
            <person name="Han B.P."/>
            <person name="Song L.R."/>
            <person name="Shu W.S."/>
        </authorList>
    </citation>
    <scope>NUCLEOTIDE SEQUENCE [LARGE SCALE GENOMIC DNA]</scope>
    <source>
        <strain evidence="2 3">FACHB-838</strain>
    </source>
</reference>
<evidence type="ECO:0000259" key="1">
    <source>
        <dbReference type="Pfam" id="PF03432"/>
    </source>
</evidence>
<name>A0ABR8DYM0_9NOSO</name>
<proteinExistence type="predicted"/>
<keyword evidence="3" id="KW-1185">Reference proteome</keyword>
<dbReference type="EMBL" id="JACJSI010000163">
    <property type="protein sequence ID" value="MBD2534456.1"/>
    <property type="molecule type" value="Genomic_DNA"/>
</dbReference>
<protein>
    <recommendedName>
        <fullName evidence="1">MobA/VirD2-like nuclease domain-containing protein</fullName>
    </recommendedName>
</protein>
<gene>
    <name evidence="2" type="ORF">H6G97_35150</name>
</gene>
<comment type="caution">
    <text evidence="2">The sequence shown here is derived from an EMBL/GenBank/DDBJ whole genome shotgun (WGS) entry which is preliminary data.</text>
</comment>
<organism evidence="2 3">
    <name type="scientific">Nostoc flagelliforme FACHB-838</name>
    <dbReference type="NCBI Taxonomy" id="2692904"/>
    <lineage>
        <taxon>Bacteria</taxon>
        <taxon>Bacillati</taxon>
        <taxon>Cyanobacteriota</taxon>
        <taxon>Cyanophyceae</taxon>
        <taxon>Nostocales</taxon>
        <taxon>Nostocaceae</taxon>
        <taxon>Nostoc</taxon>
    </lineage>
</organism>
<evidence type="ECO:0000313" key="3">
    <source>
        <dbReference type="Proteomes" id="UP000623440"/>
    </source>
</evidence>
<dbReference type="Pfam" id="PF03432">
    <property type="entry name" value="Relaxase"/>
    <property type="match status" value="1"/>
</dbReference>
<evidence type="ECO:0000313" key="2">
    <source>
        <dbReference type="EMBL" id="MBD2534456.1"/>
    </source>
</evidence>
<accession>A0ABR8DYM0</accession>